<dbReference type="InterPro" id="IPR026913">
    <property type="entry name" value="METTL24"/>
</dbReference>
<evidence type="ECO:0000313" key="4">
    <source>
        <dbReference type="EMBL" id="CAF4242621.1"/>
    </source>
</evidence>
<feature type="transmembrane region" description="Helical" evidence="1">
    <location>
        <begin position="26"/>
        <end position="46"/>
    </location>
</feature>
<protein>
    <recommendedName>
        <fullName evidence="2">Methyltransferase FkbM domain-containing protein</fullName>
    </recommendedName>
</protein>
<keyword evidence="1" id="KW-1133">Transmembrane helix</keyword>
<dbReference type="InterPro" id="IPR029063">
    <property type="entry name" value="SAM-dependent_MTases_sf"/>
</dbReference>
<dbReference type="EMBL" id="CAJNYU010002272">
    <property type="protein sequence ID" value="CAF3527875.1"/>
    <property type="molecule type" value="Genomic_DNA"/>
</dbReference>
<name>A0A820E4A5_9BILA</name>
<dbReference type="Proteomes" id="UP000663869">
    <property type="component" value="Unassembled WGS sequence"/>
</dbReference>
<proteinExistence type="predicted"/>
<feature type="domain" description="Methyltransferase FkbM" evidence="2">
    <location>
        <begin position="195"/>
        <end position="269"/>
    </location>
</feature>
<comment type="caution">
    <text evidence="4">The sequence shown here is derived from an EMBL/GenBank/DDBJ whole genome shotgun (WGS) entry which is preliminary data.</text>
</comment>
<reference evidence="4" key="1">
    <citation type="submission" date="2021-02" db="EMBL/GenBank/DDBJ databases">
        <authorList>
            <person name="Nowell W R."/>
        </authorList>
    </citation>
    <scope>NUCLEOTIDE SEQUENCE</scope>
</reference>
<evidence type="ECO:0000256" key="1">
    <source>
        <dbReference type="SAM" id="Phobius"/>
    </source>
</evidence>
<evidence type="ECO:0000313" key="3">
    <source>
        <dbReference type="EMBL" id="CAF3527875.1"/>
    </source>
</evidence>
<keyword evidence="1" id="KW-0812">Transmembrane</keyword>
<dbReference type="SUPFAM" id="SSF53335">
    <property type="entry name" value="S-adenosyl-L-methionine-dependent methyltransferases"/>
    <property type="match status" value="1"/>
</dbReference>
<dbReference type="EMBL" id="CAJOBQ010000069">
    <property type="protein sequence ID" value="CAF4242621.1"/>
    <property type="molecule type" value="Genomic_DNA"/>
</dbReference>
<gene>
    <name evidence="3" type="ORF">FME351_LOCUS18320</name>
    <name evidence="4" type="ORF">TSG867_LOCUS2573</name>
</gene>
<dbReference type="Pfam" id="PF05050">
    <property type="entry name" value="Methyltransf_21"/>
    <property type="match status" value="1"/>
</dbReference>
<sequence>MPRLVSKNIRYSELNEKSTIGRSWRFYTIALIISGVLILLAPKLIWKNPTVQLIAWKNRLVGYSEHKAAFIDSSGYLRSILSPNLRWCTANPFLKPYNQSVVLALELKWVAWQRSQLLTTYEILKNYALQIGDWGGGIVHLAYPPSLPLPCPYKNNLTRIGGIHDGDTSKLQKFMYPYNTQKENIIFNNESLFKRFDTILTENKHDEVHILKMDIEGGEYSVFSDLLCQTNKTSLPYQISFESHWWNRDIYHAILHQKMFAQFWTAGYRILQHEYNPGDHTCVEWTLMRVFC</sequence>
<evidence type="ECO:0000259" key="2">
    <source>
        <dbReference type="Pfam" id="PF05050"/>
    </source>
</evidence>
<keyword evidence="1" id="KW-0472">Membrane</keyword>
<evidence type="ECO:0000313" key="5">
    <source>
        <dbReference type="Proteomes" id="UP000663862"/>
    </source>
</evidence>
<accession>A0A820E4A5</accession>
<dbReference type="InterPro" id="IPR006342">
    <property type="entry name" value="FkbM_mtfrase"/>
</dbReference>
<organism evidence="4 5">
    <name type="scientific">Rotaria socialis</name>
    <dbReference type="NCBI Taxonomy" id="392032"/>
    <lineage>
        <taxon>Eukaryota</taxon>
        <taxon>Metazoa</taxon>
        <taxon>Spiralia</taxon>
        <taxon>Gnathifera</taxon>
        <taxon>Rotifera</taxon>
        <taxon>Eurotatoria</taxon>
        <taxon>Bdelloidea</taxon>
        <taxon>Philodinida</taxon>
        <taxon>Philodinidae</taxon>
        <taxon>Rotaria</taxon>
    </lineage>
</organism>
<dbReference type="PANTHER" id="PTHR32026">
    <property type="entry name" value="METHYLTRANSFERASE-LIKE PROTEIN 24"/>
    <property type="match status" value="1"/>
</dbReference>
<dbReference type="AlphaFoldDB" id="A0A820E4A5"/>
<dbReference type="Proteomes" id="UP000663862">
    <property type="component" value="Unassembled WGS sequence"/>
</dbReference>